<proteinExistence type="predicted"/>
<evidence type="ECO:0000313" key="2">
    <source>
        <dbReference type="Proteomes" id="UP000821845"/>
    </source>
</evidence>
<name>A0ACB7T5M8_HYAAI</name>
<sequence>MPTCQLQRYEDSQNSGLEPIQSQQDGSSLRARGGYDDWREKLLSDVAAATKEVETNANIKVMDVHLARLMEAKHSIKINGKRTS</sequence>
<dbReference type="EMBL" id="CM023491">
    <property type="protein sequence ID" value="KAH6941592.1"/>
    <property type="molecule type" value="Genomic_DNA"/>
</dbReference>
<dbReference type="Proteomes" id="UP000821845">
    <property type="component" value="Chromosome 11"/>
</dbReference>
<protein>
    <submittedName>
        <fullName evidence="1">Uncharacterized protein</fullName>
    </submittedName>
</protein>
<reference evidence="1" key="1">
    <citation type="submission" date="2020-05" db="EMBL/GenBank/DDBJ databases">
        <title>Large-scale comparative analyses of tick genomes elucidate their genetic diversity and vector capacities.</title>
        <authorList>
            <person name="Jia N."/>
            <person name="Wang J."/>
            <person name="Shi W."/>
            <person name="Du L."/>
            <person name="Sun Y."/>
            <person name="Zhan W."/>
            <person name="Jiang J."/>
            <person name="Wang Q."/>
            <person name="Zhang B."/>
            <person name="Ji P."/>
            <person name="Sakyi L.B."/>
            <person name="Cui X."/>
            <person name="Yuan T."/>
            <person name="Jiang B."/>
            <person name="Yang W."/>
            <person name="Lam T.T.-Y."/>
            <person name="Chang Q."/>
            <person name="Ding S."/>
            <person name="Wang X."/>
            <person name="Zhu J."/>
            <person name="Ruan X."/>
            <person name="Zhao L."/>
            <person name="Wei J."/>
            <person name="Que T."/>
            <person name="Du C."/>
            <person name="Cheng J."/>
            <person name="Dai P."/>
            <person name="Han X."/>
            <person name="Huang E."/>
            <person name="Gao Y."/>
            <person name="Liu J."/>
            <person name="Shao H."/>
            <person name="Ye R."/>
            <person name="Li L."/>
            <person name="Wei W."/>
            <person name="Wang X."/>
            <person name="Wang C."/>
            <person name="Yang T."/>
            <person name="Huo Q."/>
            <person name="Li W."/>
            <person name="Guo W."/>
            <person name="Chen H."/>
            <person name="Zhou L."/>
            <person name="Ni X."/>
            <person name="Tian J."/>
            <person name="Zhou Y."/>
            <person name="Sheng Y."/>
            <person name="Liu T."/>
            <person name="Pan Y."/>
            <person name="Xia L."/>
            <person name="Li J."/>
            <person name="Zhao F."/>
            <person name="Cao W."/>
        </authorList>
    </citation>
    <scope>NUCLEOTIDE SEQUENCE</scope>
    <source>
        <strain evidence="1">Hyas-2018</strain>
    </source>
</reference>
<accession>A0ACB7T5M8</accession>
<organism evidence="1 2">
    <name type="scientific">Hyalomma asiaticum</name>
    <name type="common">Tick</name>
    <dbReference type="NCBI Taxonomy" id="266040"/>
    <lineage>
        <taxon>Eukaryota</taxon>
        <taxon>Metazoa</taxon>
        <taxon>Ecdysozoa</taxon>
        <taxon>Arthropoda</taxon>
        <taxon>Chelicerata</taxon>
        <taxon>Arachnida</taxon>
        <taxon>Acari</taxon>
        <taxon>Parasitiformes</taxon>
        <taxon>Ixodida</taxon>
        <taxon>Ixodoidea</taxon>
        <taxon>Ixodidae</taxon>
        <taxon>Hyalomminae</taxon>
        <taxon>Hyalomma</taxon>
    </lineage>
</organism>
<keyword evidence="2" id="KW-1185">Reference proteome</keyword>
<evidence type="ECO:0000313" key="1">
    <source>
        <dbReference type="EMBL" id="KAH6941592.1"/>
    </source>
</evidence>
<comment type="caution">
    <text evidence="1">The sequence shown here is derived from an EMBL/GenBank/DDBJ whole genome shotgun (WGS) entry which is preliminary data.</text>
</comment>
<gene>
    <name evidence="1" type="ORF">HPB50_020485</name>
</gene>